<organism evidence="4">
    <name type="scientific">hydrothermal vent metagenome</name>
    <dbReference type="NCBI Taxonomy" id="652676"/>
    <lineage>
        <taxon>unclassified sequences</taxon>
        <taxon>metagenomes</taxon>
        <taxon>ecological metagenomes</taxon>
    </lineage>
</organism>
<evidence type="ECO:0008006" key="5">
    <source>
        <dbReference type="Google" id="ProtNLM"/>
    </source>
</evidence>
<reference evidence="4" key="1">
    <citation type="submission" date="2018-06" db="EMBL/GenBank/DDBJ databases">
        <authorList>
            <person name="Zhirakovskaya E."/>
        </authorList>
    </citation>
    <scope>NUCLEOTIDE SEQUENCE</scope>
</reference>
<proteinExistence type="predicted"/>
<dbReference type="AlphaFoldDB" id="A0A3B1CNM7"/>
<dbReference type="PANTHER" id="PTHR44943">
    <property type="entry name" value="CELLULOSE SYNTHASE OPERON PROTEIN C"/>
    <property type="match status" value="1"/>
</dbReference>
<keyword evidence="1" id="KW-0677">Repeat</keyword>
<dbReference type="Pfam" id="PF12895">
    <property type="entry name" value="ANAPC3"/>
    <property type="match status" value="1"/>
</dbReference>
<dbReference type="PANTHER" id="PTHR44943:SF8">
    <property type="entry name" value="TPR REPEAT-CONTAINING PROTEIN MJ0263"/>
    <property type="match status" value="1"/>
</dbReference>
<feature type="region of interest" description="Disordered" evidence="3">
    <location>
        <begin position="135"/>
        <end position="154"/>
    </location>
</feature>
<feature type="region of interest" description="Disordered" evidence="3">
    <location>
        <begin position="167"/>
        <end position="198"/>
    </location>
</feature>
<dbReference type="Gene3D" id="1.25.40.10">
    <property type="entry name" value="Tetratricopeptide repeat domain"/>
    <property type="match status" value="2"/>
</dbReference>
<dbReference type="EMBL" id="UOGD01000303">
    <property type="protein sequence ID" value="VAX25604.1"/>
    <property type="molecule type" value="Genomic_DNA"/>
</dbReference>
<evidence type="ECO:0000256" key="2">
    <source>
        <dbReference type="ARBA" id="ARBA00022803"/>
    </source>
</evidence>
<dbReference type="SMART" id="SM00028">
    <property type="entry name" value="TPR"/>
    <property type="match status" value="3"/>
</dbReference>
<evidence type="ECO:0000256" key="3">
    <source>
        <dbReference type="SAM" id="MobiDB-lite"/>
    </source>
</evidence>
<feature type="compositionally biased region" description="Basic and acidic residues" evidence="3">
    <location>
        <begin position="172"/>
        <end position="188"/>
    </location>
</feature>
<gene>
    <name evidence="4" type="ORF">MNBD_IGNAVI01-1666</name>
</gene>
<dbReference type="InterPro" id="IPR019734">
    <property type="entry name" value="TPR_rpt"/>
</dbReference>
<keyword evidence="2" id="KW-0802">TPR repeat</keyword>
<dbReference type="PROSITE" id="PS50005">
    <property type="entry name" value="TPR"/>
    <property type="match status" value="2"/>
</dbReference>
<dbReference type="Pfam" id="PF13181">
    <property type="entry name" value="TPR_8"/>
    <property type="match status" value="1"/>
</dbReference>
<protein>
    <recommendedName>
        <fullName evidence="5">Tetratricopeptide repeat protein</fullName>
    </recommendedName>
</protein>
<dbReference type="InterPro" id="IPR011990">
    <property type="entry name" value="TPR-like_helical_dom_sf"/>
</dbReference>
<sequence length="250" mass="28951">MTDTNNSNLMYGSSNDTSAFIKLAESEIKNENYERAIELLRYGIKRYPNYPSPYFLYGKVLLTLGKIKEAEDAFQTGFDLIGFDETEEYYKNLIPEIEEEIPTEENLKEEEEFIPRVEEDIKIVDSELEEVVHTANEHEPIDENTEEISNAPVKDEVDLDELADKLSNAKMDTPRDHEAPATPKKESQQEPTYSPGRGLVSETLARIYVSQGNYKEAIEIYETLIEIQPEREDYYEKKLDEIKMKRGNRS</sequence>
<dbReference type="InterPro" id="IPR051685">
    <property type="entry name" value="Ycf3/AcsC/BcsC/TPR_MFPF"/>
</dbReference>
<evidence type="ECO:0000256" key="1">
    <source>
        <dbReference type="ARBA" id="ARBA00022737"/>
    </source>
</evidence>
<name>A0A3B1CNM7_9ZZZZ</name>
<dbReference type="SUPFAM" id="SSF48452">
    <property type="entry name" value="TPR-like"/>
    <property type="match status" value="1"/>
</dbReference>
<accession>A0A3B1CNM7</accession>
<evidence type="ECO:0000313" key="4">
    <source>
        <dbReference type="EMBL" id="VAX25604.1"/>
    </source>
</evidence>